<dbReference type="SUPFAM" id="SSF88659">
    <property type="entry name" value="Sigma3 and sigma4 domains of RNA polymerase sigma factors"/>
    <property type="match status" value="1"/>
</dbReference>
<organism evidence="7 8">
    <name type="scientific">Actinoplanes friuliensis DSM 7358</name>
    <dbReference type="NCBI Taxonomy" id="1246995"/>
    <lineage>
        <taxon>Bacteria</taxon>
        <taxon>Bacillati</taxon>
        <taxon>Actinomycetota</taxon>
        <taxon>Actinomycetes</taxon>
        <taxon>Micromonosporales</taxon>
        <taxon>Micromonosporaceae</taxon>
        <taxon>Actinoplanes</taxon>
    </lineage>
</organism>
<reference evidence="7 8" key="1">
    <citation type="journal article" date="2014" name="J. Biotechnol.">
        <title>Complete genome sequence of the actinobacterium Actinoplanes friuliensis HAG 010964, producer of the lipopeptide antibiotic friulimycin.</title>
        <authorList>
            <person name="Ruckert C."/>
            <person name="Szczepanowski R."/>
            <person name="Albersmeier A."/>
            <person name="Goesmann A."/>
            <person name="Fischer N."/>
            <person name="Steinkamper A."/>
            <person name="Puhler A."/>
            <person name="Biener R."/>
            <person name="Schwartz D."/>
            <person name="Kalinowski J."/>
        </authorList>
    </citation>
    <scope>NUCLEOTIDE SEQUENCE [LARGE SCALE GENOMIC DNA]</scope>
    <source>
        <strain evidence="7 8">DSM 7358</strain>
    </source>
</reference>
<keyword evidence="2" id="KW-0805">Transcription regulation</keyword>
<dbReference type="InterPro" id="IPR013325">
    <property type="entry name" value="RNA_pol_sigma_r2"/>
</dbReference>
<dbReference type="RefSeq" id="WP_023359490.1">
    <property type="nucleotide sequence ID" value="NC_022657.1"/>
</dbReference>
<dbReference type="NCBIfam" id="TIGR02937">
    <property type="entry name" value="sigma70-ECF"/>
    <property type="match status" value="1"/>
</dbReference>
<evidence type="ECO:0000313" key="7">
    <source>
        <dbReference type="EMBL" id="AGZ39959.1"/>
    </source>
</evidence>
<sequence length="186" mass="20798">MPESVTDGDLIAALGAGGDVARQAWSMLVPRHSPKMWAVARSFAIDAQTAEDLVQTAWLRLLSRADQLRDPQAVGPWLCMIVRNEARRLTTRRREIPAEAPIEHRPAVVDAPDARLLRAERDRAVRLAFSRLGPECRQLLQLLLADPPLSYDEIAAALDRPRGSLGPSRRRCLQRLRDQLPPGYES</sequence>
<evidence type="ECO:0000256" key="4">
    <source>
        <dbReference type="ARBA" id="ARBA00023125"/>
    </source>
</evidence>
<dbReference type="InterPro" id="IPR007627">
    <property type="entry name" value="RNA_pol_sigma70_r2"/>
</dbReference>
<dbReference type="Gene3D" id="1.10.1740.10">
    <property type="match status" value="1"/>
</dbReference>
<dbReference type="OrthoDB" id="265863at2"/>
<dbReference type="eggNOG" id="COG1595">
    <property type="taxonomic scope" value="Bacteria"/>
</dbReference>
<comment type="similarity">
    <text evidence="1">Belongs to the sigma-70 factor family. ECF subfamily.</text>
</comment>
<evidence type="ECO:0000259" key="6">
    <source>
        <dbReference type="Pfam" id="PF04542"/>
    </source>
</evidence>
<dbReference type="HOGENOM" id="CLU_047691_5_2_11"/>
<proteinExistence type="inferred from homology"/>
<keyword evidence="3" id="KW-0731">Sigma factor</keyword>
<dbReference type="Proteomes" id="UP000017746">
    <property type="component" value="Chromosome"/>
</dbReference>
<dbReference type="KEGG" id="afs:AFR_08350"/>
<dbReference type="GO" id="GO:0016987">
    <property type="term" value="F:sigma factor activity"/>
    <property type="evidence" value="ECO:0007669"/>
    <property type="project" value="UniProtKB-KW"/>
</dbReference>
<protein>
    <submittedName>
        <fullName evidence="7">ECF subfamily RNA polymerase sigma-24 subunit</fullName>
    </submittedName>
</protein>
<evidence type="ECO:0000313" key="8">
    <source>
        <dbReference type="Proteomes" id="UP000017746"/>
    </source>
</evidence>
<dbReference type="EMBL" id="CP006272">
    <property type="protein sequence ID" value="AGZ39959.1"/>
    <property type="molecule type" value="Genomic_DNA"/>
</dbReference>
<dbReference type="PANTHER" id="PTHR43133">
    <property type="entry name" value="RNA POLYMERASE ECF-TYPE SIGMA FACTO"/>
    <property type="match status" value="1"/>
</dbReference>
<dbReference type="Gene3D" id="1.10.10.10">
    <property type="entry name" value="Winged helix-like DNA-binding domain superfamily/Winged helix DNA-binding domain"/>
    <property type="match status" value="1"/>
</dbReference>
<gene>
    <name evidence="7" type="ORF">AFR_08350</name>
</gene>
<evidence type="ECO:0000256" key="1">
    <source>
        <dbReference type="ARBA" id="ARBA00010641"/>
    </source>
</evidence>
<dbReference type="InterPro" id="IPR014284">
    <property type="entry name" value="RNA_pol_sigma-70_dom"/>
</dbReference>
<dbReference type="STRING" id="1246995.AFR_08350"/>
<dbReference type="InterPro" id="IPR036388">
    <property type="entry name" value="WH-like_DNA-bd_sf"/>
</dbReference>
<dbReference type="PATRIC" id="fig|1246995.3.peg.1699"/>
<dbReference type="GO" id="GO:0003677">
    <property type="term" value="F:DNA binding"/>
    <property type="evidence" value="ECO:0007669"/>
    <property type="project" value="UniProtKB-KW"/>
</dbReference>
<feature type="domain" description="RNA polymerase sigma-70 region 2" evidence="6">
    <location>
        <begin position="28"/>
        <end position="94"/>
    </location>
</feature>
<dbReference type="SUPFAM" id="SSF88946">
    <property type="entry name" value="Sigma2 domain of RNA polymerase sigma factors"/>
    <property type="match status" value="1"/>
</dbReference>
<accession>U5VSW2</accession>
<dbReference type="GO" id="GO:0006352">
    <property type="term" value="P:DNA-templated transcription initiation"/>
    <property type="evidence" value="ECO:0007669"/>
    <property type="project" value="InterPro"/>
</dbReference>
<evidence type="ECO:0000256" key="2">
    <source>
        <dbReference type="ARBA" id="ARBA00023015"/>
    </source>
</evidence>
<name>U5VSW2_9ACTN</name>
<dbReference type="InterPro" id="IPR039425">
    <property type="entry name" value="RNA_pol_sigma-70-like"/>
</dbReference>
<dbReference type="Pfam" id="PF04542">
    <property type="entry name" value="Sigma70_r2"/>
    <property type="match status" value="1"/>
</dbReference>
<dbReference type="AlphaFoldDB" id="U5VSW2"/>
<keyword evidence="8" id="KW-1185">Reference proteome</keyword>
<dbReference type="InterPro" id="IPR013324">
    <property type="entry name" value="RNA_pol_sigma_r3/r4-like"/>
</dbReference>
<evidence type="ECO:0000256" key="3">
    <source>
        <dbReference type="ARBA" id="ARBA00023082"/>
    </source>
</evidence>
<dbReference type="PANTHER" id="PTHR43133:SF8">
    <property type="entry name" value="RNA POLYMERASE SIGMA FACTOR HI_1459-RELATED"/>
    <property type="match status" value="1"/>
</dbReference>
<keyword evidence="4" id="KW-0238">DNA-binding</keyword>
<keyword evidence="5" id="KW-0804">Transcription</keyword>
<evidence type="ECO:0000256" key="5">
    <source>
        <dbReference type="ARBA" id="ARBA00023163"/>
    </source>
</evidence>